<dbReference type="SUPFAM" id="SSF54909">
    <property type="entry name" value="Dimeric alpha+beta barrel"/>
    <property type="match status" value="1"/>
</dbReference>
<comment type="caution">
    <text evidence="1">The sequence shown here is derived from an EMBL/GenBank/DDBJ whole genome shotgun (WGS) entry which is preliminary data.</text>
</comment>
<name>A0ABS4TNG8_9PSEU</name>
<dbReference type="Gene3D" id="3.30.70.100">
    <property type="match status" value="1"/>
</dbReference>
<evidence type="ECO:0000313" key="2">
    <source>
        <dbReference type="Proteomes" id="UP001519332"/>
    </source>
</evidence>
<dbReference type="EMBL" id="JAGINW010000001">
    <property type="protein sequence ID" value="MBP2325953.1"/>
    <property type="molecule type" value="Genomic_DNA"/>
</dbReference>
<keyword evidence="1" id="KW-0413">Isomerase</keyword>
<accession>A0ABS4TNG8</accession>
<keyword evidence="2" id="KW-1185">Reference proteome</keyword>
<protein>
    <submittedName>
        <fullName evidence="1">L-rhamnose mutarotase</fullName>
        <ecNumber evidence="1">5.1.3.32</ecNumber>
    </submittedName>
</protein>
<dbReference type="GO" id="GO:0062192">
    <property type="term" value="F:L-rhamnose mutarotase activity"/>
    <property type="evidence" value="ECO:0007669"/>
    <property type="project" value="UniProtKB-EC"/>
</dbReference>
<organism evidence="1 2">
    <name type="scientific">Kibdelosporangium banguiense</name>
    <dbReference type="NCBI Taxonomy" id="1365924"/>
    <lineage>
        <taxon>Bacteria</taxon>
        <taxon>Bacillati</taxon>
        <taxon>Actinomycetota</taxon>
        <taxon>Actinomycetes</taxon>
        <taxon>Pseudonocardiales</taxon>
        <taxon>Pseudonocardiaceae</taxon>
        <taxon>Kibdelosporangium</taxon>
    </lineage>
</organism>
<gene>
    <name evidence="1" type="ORF">JOF56_006338</name>
</gene>
<dbReference type="InterPro" id="IPR011008">
    <property type="entry name" value="Dimeric_a/b-barrel"/>
</dbReference>
<sequence>MAGPRRVCFLLKVKPALIEEYRRRHAAVWPEMLEALRRTGWRDYSLFLRPDGLLVGYFETDDFDAALAGMAAEEVNGRWQAEMAPFFEGLDGQPDEGIVPLDEVFHLD</sequence>
<evidence type="ECO:0000313" key="1">
    <source>
        <dbReference type="EMBL" id="MBP2325953.1"/>
    </source>
</evidence>
<dbReference type="EC" id="5.1.3.32" evidence="1"/>
<dbReference type="Proteomes" id="UP001519332">
    <property type="component" value="Unassembled WGS sequence"/>
</dbReference>
<proteinExistence type="predicted"/>
<dbReference type="PANTHER" id="PTHR34389:SF2">
    <property type="entry name" value="L-RHAMNOSE MUTAROTASE"/>
    <property type="match status" value="1"/>
</dbReference>
<dbReference type="RefSeq" id="WP_209643080.1">
    <property type="nucleotide sequence ID" value="NZ_JAGINW010000001.1"/>
</dbReference>
<dbReference type="Pfam" id="PF05336">
    <property type="entry name" value="rhaM"/>
    <property type="match status" value="1"/>
</dbReference>
<dbReference type="PANTHER" id="PTHR34389">
    <property type="entry name" value="L-RHAMNOSE MUTAROTASE"/>
    <property type="match status" value="1"/>
</dbReference>
<dbReference type="InterPro" id="IPR008000">
    <property type="entry name" value="Rham/fucose_mutarotase"/>
</dbReference>
<reference evidence="1 2" key="1">
    <citation type="submission" date="2021-03" db="EMBL/GenBank/DDBJ databases">
        <title>Sequencing the genomes of 1000 actinobacteria strains.</title>
        <authorList>
            <person name="Klenk H.-P."/>
        </authorList>
    </citation>
    <scope>NUCLEOTIDE SEQUENCE [LARGE SCALE GENOMIC DNA]</scope>
    <source>
        <strain evidence="1 2">DSM 46670</strain>
    </source>
</reference>